<comment type="caution">
    <text evidence="1">The sequence shown here is derived from an EMBL/GenBank/DDBJ whole genome shotgun (WGS) entry which is preliminary data.</text>
</comment>
<name>A0ABT2NCC6_9CYAN</name>
<dbReference type="EMBL" id="JAMXFA010000036">
    <property type="protein sequence ID" value="MCT7980353.1"/>
    <property type="molecule type" value="Genomic_DNA"/>
</dbReference>
<proteinExistence type="predicted"/>
<reference evidence="1 2" key="1">
    <citation type="journal article" date="2022" name="Front. Microbiol.">
        <title>High genomic differentiation and limited gene flow indicate recent cryptic speciation within the genus Laspinema (cyanobacteria).</title>
        <authorList>
            <person name="Stanojkovic A."/>
            <person name="Skoupy S."/>
            <person name="Skaloud P."/>
            <person name="Dvorak P."/>
        </authorList>
    </citation>
    <scope>NUCLEOTIDE SEQUENCE [LARGE SCALE GENOMIC DNA]</scope>
    <source>
        <strain evidence="1 2">D3b</strain>
    </source>
</reference>
<evidence type="ECO:0000313" key="1">
    <source>
        <dbReference type="EMBL" id="MCT7980353.1"/>
    </source>
</evidence>
<dbReference type="Proteomes" id="UP001525961">
    <property type="component" value="Unassembled WGS sequence"/>
</dbReference>
<gene>
    <name evidence="1" type="ORF">NG792_21765</name>
</gene>
<sequence>MIQLIVGWVQDFFNFSNVKEFKPVEKLTPSQKGYKFEHDELKRLMLRLKRFETVEFTDVEGTPLTPQIVENRYGKDGGIDCVIRIIAPTERGAKIVATKIRNILINGDY</sequence>
<evidence type="ECO:0000313" key="2">
    <source>
        <dbReference type="Proteomes" id="UP001525961"/>
    </source>
</evidence>
<accession>A0ABT2NCC6</accession>
<keyword evidence="2" id="KW-1185">Reference proteome</keyword>
<protein>
    <submittedName>
        <fullName evidence="1">Uncharacterized protein</fullName>
    </submittedName>
</protein>
<dbReference type="RefSeq" id="WP_261201856.1">
    <property type="nucleotide sequence ID" value="NZ_JAMXFA010000036.1"/>
</dbReference>
<organism evidence="1 2">
    <name type="scientific">Laspinema olomoucense D3b</name>
    <dbReference type="NCBI Taxonomy" id="2953688"/>
    <lineage>
        <taxon>Bacteria</taxon>
        <taxon>Bacillati</taxon>
        <taxon>Cyanobacteriota</taxon>
        <taxon>Cyanophyceae</taxon>
        <taxon>Oscillatoriophycideae</taxon>
        <taxon>Oscillatoriales</taxon>
        <taxon>Laspinemataceae</taxon>
        <taxon>Laspinema</taxon>
        <taxon>Laspinema olomoucense</taxon>
    </lineage>
</organism>